<evidence type="ECO:0000313" key="3">
    <source>
        <dbReference type="Proteomes" id="UP000808337"/>
    </source>
</evidence>
<dbReference type="EMBL" id="JADKGY010000029">
    <property type="protein sequence ID" value="MBK9983934.1"/>
    <property type="molecule type" value="Genomic_DNA"/>
</dbReference>
<keyword evidence="1" id="KW-0812">Transmembrane</keyword>
<proteinExistence type="predicted"/>
<evidence type="ECO:0000256" key="1">
    <source>
        <dbReference type="SAM" id="Phobius"/>
    </source>
</evidence>
<keyword evidence="1" id="KW-1133">Transmembrane helix</keyword>
<evidence type="ECO:0000313" key="2">
    <source>
        <dbReference type="EMBL" id="MBK9983934.1"/>
    </source>
</evidence>
<dbReference type="AlphaFoldDB" id="A0A9D7XNZ5"/>
<reference evidence="2 3" key="1">
    <citation type="submission" date="2020-10" db="EMBL/GenBank/DDBJ databases">
        <title>Connecting structure to function with the recovery of over 1000 high-quality activated sludge metagenome-assembled genomes encoding full-length rRNA genes using long-read sequencing.</title>
        <authorList>
            <person name="Singleton C.M."/>
            <person name="Petriglieri F."/>
            <person name="Kristensen J.M."/>
            <person name="Kirkegaard R.H."/>
            <person name="Michaelsen T.Y."/>
            <person name="Andersen M.H."/>
            <person name="Karst S.M."/>
            <person name="Dueholm M.S."/>
            <person name="Nielsen P.H."/>
            <person name="Albertsen M."/>
        </authorList>
    </citation>
    <scope>NUCLEOTIDE SEQUENCE [LARGE SCALE GENOMIC DNA]</scope>
    <source>
        <strain evidence="2">Ribe_18-Q3-R11-54_MAXAC.273</strain>
    </source>
</reference>
<feature type="transmembrane region" description="Helical" evidence="1">
    <location>
        <begin position="43"/>
        <end position="66"/>
    </location>
</feature>
<accession>A0A9D7XNZ5</accession>
<feature type="transmembrane region" description="Helical" evidence="1">
    <location>
        <begin position="6"/>
        <end position="31"/>
    </location>
</feature>
<feature type="transmembrane region" description="Helical" evidence="1">
    <location>
        <begin position="78"/>
        <end position="102"/>
    </location>
</feature>
<organism evidence="2 3">
    <name type="scientific">Candidatus Opimibacter skivensis</name>
    <dbReference type="NCBI Taxonomy" id="2982028"/>
    <lineage>
        <taxon>Bacteria</taxon>
        <taxon>Pseudomonadati</taxon>
        <taxon>Bacteroidota</taxon>
        <taxon>Saprospiria</taxon>
        <taxon>Saprospirales</taxon>
        <taxon>Saprospiraceae</taxon>
        <taxon>Candidatus Opimibacter</taxon>
    </lineage>
</organism>
<sequence>MKVGAILFMILGIFMILGTAGISFFGFVMSFDAPGSESDPGAWLNRILLFGLPLLVFIVLLVFAWIFFNRGQYVRSFWIGSVFGLVVAGLVAATVITSFASVSKMNSDARQTAEDERLYPLHTYLRPGEVAADTILVFPSRIVAYRIYTGEEYPFSGPVGDLNQARDTIVIRFDSDSKLKREDLSQFIDSDGKRLTDVYGLK</sequence>
<dbReference type="Proteomes" id="UP000808337">
    <property type="component" value="Unassembled WGS sequence"/>
</dbReference>
<protein>
    <submittedName>
        <fullName evidence="2">Uncharacterized protein</fullName>
    </submittedName>
</protein>
<keyword evidence="1" id="KW-0472">Membrane</keyword>
<gene>
    <name evidence="2" type="ORF">IPP15_16470</name>
</gene>
<name>A0A9D7XNZ5_9BACT</name>
<comment type="caution">
    <text evidence="2">The sequence shown here is derived from an EMBL/GenBank/DDBJ whole genome shotgun (WGS) entry which is preliminary data.</text>
</comment>